<reference evidence="5" key="1">
    <citation type="journal article" date="2019" name="Sci. Rep.">
        <title>Draft genome of Tanacetum cinerariifolium, the natural source of mosquito coil.</title>
        <authorList>
            <person name="Yamashiro T."/>
            <person name="Shiraishi A."/>
            <person name="Satake H."/>
            <person name="Nakayama K."/>
        </authorList>
    </citation>
    <scope>NUCLEOTIDE SEQUENCE</scope>
</reference>
<dbReference type="Gene3D" id="3.30.420.10">
    <property type="entry name" value="Ribonuclease H-like superfamily/Ribonuclease H"/>
    <property type="match status" value="1"/>
</dbReference>
<dbReference type="InterPro" id="IPR039537">
    <property type="entry name" value="Retrotran_Ty1/copia-like"/>
</dbReference>
<name>A0A6L2K7M0_TANCI</name>
<protein>
    <submittedName>
        <fullName evidence="5">Putative ribonuclease H-like domain-containing protein</fullName>
    </submittedName>
</protein>
<sequence>MTGNISYHSENEPYDGWYVSFGQGGCKITSKGTIKTGKLEFENVYFVKDLKYNLFSVSQICDNKNSVLFTDSECIVLGRNFKLTDDIDVLLRTPRQHNMCIINLNNIVPHKDLTCLVAKISADEYMLWHRRLGHLNFKTMNKLVRHNLVRGLPTKCFKNDHNCTACLKGKQHKASCKTKLVNSVTKPLHTLHMDLFGPTSVSSLNHKWYCLVVTDDFSRFTWTFFLKTKDETSGILRNFITEIENLKELKVKIIRSDNGGDEGYFIGYSMSSKAFKVFNKRTKRVEENMHVDFLENKPIEKGDGPIFDVDSLTNSMNYVPVVVAGTNSTNFSDTKEAAGQDVKKDVSSLRYIVLPNWLHEIHLETSTSNAQDACITDAPESSGISNPTATLTNPPTDHMETLAVETPIPTNVWSLVDCPKGVRPIGTKWVLKNKKDERGIVIRNKARLVAQGHTQEEEIDYDEMDVKSAFLYGTIDEEVYVMQPPGFQDPEFPARVYKVEKEISSNPQLCREFEALMHEKFQMSAMGKLNFFLGLPDIMFAVCACARHQVTPKECHLHAVKRIFRYLKGHPKLGLWYPKESPFDLVAYSDSDYGGATQDRKSTTRGSFCDYHNMIPILEKYEHNQDFHQIVDFIEASHIRYALTFNPTVYVFHIRQFWSTARIETTEEGTKILATVDGKLRTVYESSIRRNLKLNDEVGISSLPDAEIFENLTLIGYNISPNPKFTFQKGQFSHQWKYLIHTIMQCLSPKSTGFNEFSSNIATAHVCLATNRVFNFSKMIFDGMVRNVNNKVSKFLMYPRTVPLFDSMLVPQGEGSGIPTEPHHTPTSEASQSSQHELLSPSLPPVTTKPLPTDRENIPKTSTLPSDSTPRVTSLAADEGSMQHQIQELMALCTSLQRQQTELVLKFEAQELEINSLKAIIKLLEDKNGGVIEQSRDDAPFKGRSLNEGEETAERVSDDTEEMATVLTSMDAASILTSGGVQVVPTAAEVATATVSIPTGSGVVPTASPTILTAALIFTTATESTPYTRRKGKEKMVESETPKKKKVQEQIDVQLIRELEEEMAKDAQRMNEQIAQDAKIARIHAEEELQMLIDGLDMNNETIAKYLQEYYQFAIELPIERRIELISNLVKYQDNYAKVLKFQTQQRKPLSRKQQRDFYISVLKSQAVWKQFQDFIPIGSKEEAERFKRKGLRLEQDSTKKVKTTEEVPEEKLKEMMHLILVEEVYVEALQVKHPIIDWEVHTEGQRIYWKIIRLGGSSASYQFFVDLLKHLDREDLNKLWTLVKQTLNIRPATSNKEMKLWVELKRLMEAVRHMWSPSCDLQRSRNIHASGEVEKDYPLRKGCVLSWIAICLGLRFVTEELRFVFKDIAFCLGSIAFCLLQRSCILSMKHCVLPKSRNLRFVSEALRFA</sequence>
<keyword evidence="1" id="KW-0479">Metal-binding</keyword>
<dbReference type="InterPro" id="IPR012337">
    <property type="entry name" value="RNaseH-like_sf"/>
</dbReference>
<dbReference type="GO" id="GO:0046872">
    <property type="term" value="F:metal ion binding"/>
    <property type="evidence" value="ECO:0007669"/>
    <property type="project" value="UniProtKB-KW"/>
</dbReference>
<dbReference type="Pfam" id="PF07727">
    <property type="entry name" value="RVT_2"/>
    <property type="match status" value="1"/>
</dbReference>
<dbReference type="GO" id="GO:0016787">
    <property type="term" value="F:hydrolase activity"/>
    <property type="evidence" value="ECO:0007669"/>
    <property type="project" value="UniProtKB-KW"/>
</dbReference>
<dbReference type="CDD" id="cd22249">
    <property type="entry name" value="UDM1_RNF168_RNF169-like"/>
    <property type="match status" value="1"/>
</dbReference>
<dbReference type="SUPFAM" id="SSF53098">
    <property type="entry name" value="Ribonuclease H-like"/>
    <property type="match status" value="1"/>
</dbReference>
<evidence type="ECO:0000313" key="5">
    <source>
        <dbReference type="EMBL" id="GEU45388.1"/>
    </source>
</evidence>
<evidence type="ECO:0000256" key="3">
    <source>
        <dbReference type="SAM" id="MobiDB-lite"/>
    </source>
</evidence>
<feature type="domain" description="Integrase catalytic" evidence="4">
    <location>
        <begin position="183"/>
        <end position="281"/>
    </location>
</feature>
<dbReference type="GO" id="GO:0015074">
    <property type="term" value="P:DNA integration"/>
    <property type="evidence" value="ECO:0007669"/>
    <property type="project" value="InterPro"/>
</dbReference>
<dbReference type="InterPro" id="IPR057670">
    <property type="entry name" value="SH3_retrovirus"/>
</dbReference>
<dbReference type="InterPro" id="IPR036397">
    <property type="entry name" value="RNaseH_sf"/>
</dbReference>
<dbReference type="EMBL" id="BKCJ010001978">
    <property type="protein sequence ID" value="GEU45388.1"/>
    <property type="molecule type" value="Genomic_DNA"/>
</dbReference>
<dbReference type="GO" id="GO:0003676">
    <property type="term" value="F:nucleic acid binding"/>
    <property type="evidence" value="ECO:0007669"/>
    <property type="project" value="InterPro"/>
</dbReference>
<gene>
    <name evidence="5" type="ORF">Tci_017366</name>
</gene>
<feature type="region of interest" description="Disordered" evidence="3">
    <location>
        <begin position="812"/>
        <end position="873"/>
    </location>
</feature>
<feature type="compositionally biased region" description="Polar residues" evidence="3">
    <location>
        <begin position="827"/>
        <end position="837"/>
    </location>
</feature>
<dbReference type="Pfam" id="PF13976">
    <property type="entry name" value="gag_pre-integrs"/>
    <property type="match status" value="1"/>
</dbReference>
<accession>A0A6L2K7M0</accession>
<feature type="compositionally biased region" description="Polar residues" evidence="3">
    <location>
        <begin position="859"/>
        <end position="872"/>
    </location>
</feature>
<dbReference type="InterPro" id="IPR025724">
    <property type="entry name" value="GAG-pre-integrase_dom"/>
</dbReference>
<evidence type="ECO:0000256" key="1">
    <source>
        <dbReference type="ARBA" id="ARBA00022723"/>
    </source>
</evidence>
<evidence type="ECO:0000256" key="2">
    <source>
        <dbReference type="ARBA" id="ARBA00022801"/>
    </source>
</evidence>
<dbReference type="PANTHER" id="PTHR42648:SF32">
    <property type="entry name" value="RIBONUCLEASE H-LIKE DOMAIN, GAG-PRE-INTEGRASE DOMAIN PROTEIN-RELATED"/>
    <property type="match status" value="1"/>
</dbReference>
<evidence type="ECO:0000259" key="4">
    <source>
        <dbReference type="PROSITE" id="PS50994"/>
    </source>
</evidence>
<comment type="caution">
    <text evidence="5">The sequence shown here is derived from an EMBL/GenBank/DDBJ whole genome shotgun (WGS) entry which is preliminary data.</text>
</comment>
<dbReference type="PANTHER" id="PTHR42648">
    <property type="entry name" value="TRANSPOSASE, PUTATIVE-RELATED"/>
    <property type="match status" value="1"/>
</dbReference>
<keyword evidence="2" id="KW-0378">Hydrolase</keyword>
<proteinExistence type="predicted"/>
<dbReference type="PROSITE" id="PS50994">
    <property type="entry name" value="INTEGRASE"/>
    <property type="match status" value="1"/>
</dbReference>
<dbReference type="Pfam" id="PF25597">
    <property type="entry name" value="SH3_retrovirus"/>
    <property type="match status" value="1"/>
</dbReference>
<organism evidence="5">
    <name type="scientific">Tanacetum cinerariifolium</name>
    <name type="common">Dalmatian daisy</name>
    <name type="synonym">Chrysanthemum cinerariifolium</name>
    <dbReference type="NCBI Taxonomy" id="118510"/>
    <lineage>
        <taxon>Eukaryota</taxon>
        <taxon>Viridiplantae</taxon>
        <taxon>Streptophyta</taxon>
        <taxon>Embryophyta</taxon>
        <taxon>Tracheophyta</taxon>
        <taxon>Spermatophyta</taxon>
        <taxon>Magnoliopsida</taxon>
        <taxon>eudicotyledons</taxon>
        <taxon>Gunneridae</taxon>
        <taxon>Pentapetalae</taxon>
        <taxon>asterids</taxon>
        <taxon>campanulids</taxon>
        <taxon>Asterales</taxon>
        <taxon>Asteraceae</taxon>
        <taxon>Asteroideae</taxon>
        <taxon>Anthemideae</taxon>
        <taxon>Anthemidinae</taxon>
        <taxon>Tanacetum</taxon>
    </lineage>
</organism>
<dbReference type="InterPro" id="IPR013103">
    <property type="entry name" value="RVT_2"/>
</dbReference>
<dbReference type="InterPro" id="IPR001584">
    <property type="entry name" value="Integrase_cat-core"/>
</dbReference>